<dbReference type="Gene3D" id="3.30.2010.10">
    <property type="entry name" value="Metalloproteases ('zincins'), catalytic domain"/>
    <property type="match status" value="1"/>
</dbReference>
<protein>
    <recommendedName>
        <fullName evidence="4">Peptidase M56 domain-containing protein</fullName>
    </recommendedName>
</protein>
<dbReference type="InterPro" id="IPR052173">
    <property type="entry name" value="Beta-lactam_resp_regulator"/>
</dbReference>
<dbReference type="RefSeq" id="WP_317994820.1">
    <property type="nucleotide sequence ID" value="NZ_AP025523.1"/>
</dbReference>
<keyword evidence="1" id="KW-0812">Transmembrane</keyword>
<name>A0AAN1XYE1_UNVUL</name>
<evidence type="ECO:0000256" key="1">
    <source>
        <dbReference type="SAM" id="Phobius"/>
    </source>
</evidence>
<organism evidence="2 3">
    <name type="scientific">Vulcanimicrobium alpinum</name>
    <dbReference type="NCBI Taxonomy" id="3016050"/>
    <lineage>
        <taxon>Bacteria</taxon>
        <taxon>Bacillati</taxon>
        <taxon>Vulcanimicrobiota</taxon>
        <taxon>Vulcanimicrobiia</taxon>
        <taxon>Vulcanimicrobiales</taxon>
        <taxon>Vulcanimicrobiaceae</taxon>
        <taxon>Vulcanimicrobium</taxon>
    </lineage>
</organism>
<sequence length="262" mass="28531">MRFIRALWPVVFLVPLSWWADRGCGLAGVDPLYHATVWVHERLGWFIGALAATSAGVVVAKIVVARMRFARLGHVAEPLPGRVRAAFERASVALGVAVPTVLYVDLAAPIATTVFGRTIVLSRGFVEPLEDADVELVARHELVHVRHADATAGVLWHLLFAALLIPGFEPLERRLHAGRERSANVIAAAGGEERYVALLVRLAHGTNLCVEARLGLEAAARRPEDRWLVWAAPLAVTSLAVALPISHAAFRHDLPYLLAHHC</sequence>
<dbReference type="PANTHER" id="PTHR34978">
    <property type="entry name" value="POSSIBLE SENSOR-TRANSDUCER PROTEIN BLAR"/>
    <property type="match status" value="1"/>
</dbReference>
<keyword evidence="3" id="KW-1185">Reference proteome</keyword>
<proteinExistence type="predicted"/>
<accession>A0AAN1XYE1</accession>
<feature type="transmembrane region" description="Helical" evidence="1">
    <location>
        <begin position="43"/>
        <end position="64"/>
    </location>
</feature>
<dbReference type="KEGG" id="vab:WPS_24860"/>
<evidence type="ECO:0000313" key="2">
    <source>
        <dbReference type="EMBL" id="BDE07210.1"/>
    </source>
</evidence>
<keyword evidence="1" id="KW-1133">Transmembrane helix</keyword>
<feature type="transmembrane region" description="Helical" evidence="1">
    <location>
        <begin position="227"/>
        <end position="250"/>
    </location>
</feature>
<evidence type="ECO:0008006" key="4">
    <source>
        <dbReference type="Google" id="ProtNLM"/>
    </source>
</evidence>
<evidence type="ECO:0000313" key="3">
    <source>
        <dbReference type="Proteomes" id="UP001317532"/>
    </source>
</evidence>
<dbReference type="PANTHER" id="PTHR34978:SF3">
    <property type="entry name" value="SLR0241 PROTEIN"/>
    <property type="match status" value="1"/>
</dbReference>
<dbReference type="EMBL" id="AP025523">
    <property type="protein sequence ID" value="BDE07210.1"/>
    <property type="molecule type" value="Genomic_DNA"/>
</dbReference>
<keyword evidence="1" id="KW-0472">Membrane</keyword>
<reference evidence="2 3" key="1">
    <citation type="journal article" date="2022" name="ISME Commun">
        <title>Vulcanimicrobium alpinus gen. nov. sp. nov., the first cultivated representative of the candidate phylum 'Eremiobacterota', is a metabolically versatile aerobic anoxygenic phototroph.</title>
        <authorList>
            <person name="Yabe S."/>
            <person name="Muto K."/>
            <person name="Abe K."/>
            <person name="Yokota A."/>
            <person name="Staudigel H."/>
            <person name="Tebo B.M."/>
        </authorList>
    </citation>
    <scope>NUCLEOTIDE SEQUENCE [LARGE SCALE GENOMIC DNA]</scope>
    <source>
        <strain evidence="2 3">WC8-2</strain>
    </source>
</reference>
<dbReference type="Proteomes" id="UP001317532">
    <property type="component" value="Chromosome"/>
</dbReference>
<gene>
    <name evidence="2" type="ORF">WPS_24860</name>
</gene>
<dbReference type="AlphaFoldDB" id="A0AAN1XYE1"/>